<dbReference type="Pfam" id="PF17645">
    <property type="entry name" value="Amdase"/>
    <property type="match status" value="1"/>
</dbReference>
<protein>
    <submittedName>
        <fullName evidence="1">Maleate isomerase</fullName>
        <ecNumber evidence="1">5.2.1.1</ecNumber>
    </submittedName>
</protein>
<gene>
    <name evidence="1" type="ORF">HNQ96_005760</name>
</gene>
<reference evidence="1 2" key="1">
    <citation type="submission" date="2020-08" db="EMBL/GenBank/DDBJ databases">
        <title>Genomic Encyclopedia of Type Strains, Phase IV (KMG-IV): sequencing the most valuable type-strain genomes for metagenomic binning, comparative biology and taxonomic classification.</title>
        <authorList>
            <person name="Goeker M."/>
        </authorList>
    </citation>
    <scope>NUCLEOTIDE SEQUENCE [LARGE SCALE GENOMIC DNA]</scope>
    <source>
        <strain evidence="1 2">DSM 17454</strain>
    </source>
</reference>
<comment type="caution">
    <text evidence="1">The sequence shown here is derived from an EMBL/GenBank/DDBJ whole genome shotgun (WGS) entry which is preliminary data.</text>
</comment>
<proteinExistence type="predicted"/>
<evidence type="ECO:0000313" key="1">
    <source>
        <dbReference type="EMBL" id="MBB6469866.1"/>
    </source>
</evidence>
<dbReference type="InterPro" id="IPR026286">
    <property type="entry name" value="MaiA/AMDase"/>
</dbReference>
<dbReference type="PANTHER" id="PTHR40267:SF1">
    <property type="entry name" value="BLR3294 PROTEIN"/>
    <property type="match status" value="1"/>
</dbReference>
<dbReference type="InterPro" id="IPR053714">
    <property type="entry name" value="Iso_Racemase_Enz_sf"/>
</dbReference>
<organism evidence="1 2">
    <name type="scientific">Aminobacter carboxidus</name>
    <dbReference type="NCBI Taxonomy" id="376165"/>
    <lineage>
        <taxon>Bacteria</taxon>
        <taxon>Pseudomonadati</taxon>
        <taxon>Pseudomonadota</taxon>
        <taxon>Alphaproteobacteria</taxon>
        <taxon>Hyphomicrobiales</taxon>
        <taxon>Phyllobacteriaceae</taxon>
        <taxon>Aminobacter</taxon>
    </lineage>
</organism>
<dbReference type="PIRSF" id="PIRSF015736">
    <property type="entry name" value="MI"/>
    <property type="match status" value="1"/>
</dbReference>
<sequence>MSLLHNFGFDNERNECVGQLETTIQSLRQLKRIGHITPSSNTALEAITSQLNVGLANRCSHHFSRLRVTAVRLDPATEDQFALDTMVAAAELLADAPLDAIVWNGTSASWLGLQRDEELCRRISERTGLPASTSTLAFHEVFRSMGATRIGLAVPYVEEVTAKICEVYERVGVNVVSHASLRQSVNVDIGNNSLDSIRNLLRAANSPEADCIAVVCTNLPATLLVEEMERELGKPIIDSIAVTFWKGCRLAGIEPSIPNWGALMRGELTS</sequence>
<dbReference type="AlphaFoldDB" id="A0A8E2BEK5"/>
<keyword evidence="1" id="KW-0413">Isomerase</keyword>
<dbReference type="EMBL" id="JACHGI010000019">
    <property type="protein sequence ID" value="MBB6469866.1"/>
    <property type="molecule type" value="Genomic_DNA"/>
</dbReference>
<evidence type="ECO:0000313" key="2">
    <source>
        <dbReference type="Proteomes" id="UP000532373"/>
    </source>
</evidence>
<dbReference type="PANTHER" id="PTHR40267">
    <property type="entry name" value="BLR3294 PROTEIN"/>
    <property type="match status" value="1"/>
</dbReference>
<dbReference type="Proteomes" id="UP000532373">
    <property type="component" value="Unassembled WGS sequence"/>
</dbReference>
<dbReference type="Gene3D" id="3.40.50.12500">
    <property type="match status" value="1"/>
</dbReference>
<name>A0A8E2BEK5_9HYPH</name>
<dbReference type="RefSeq" id="WP_210322505.1">
    <property type="nucleotide sequence ID" value="NZ_JACHGI010000019.1"/>
</dbReference>
<dbReference type="GO" id="GO:0050076">
    <property type="term" value="F:maleate isomerase activity"/>
    <property type="evidence" value="ECO:0007669"/>
    <property type="project" value="UniProtKB-EC"/>
</dbReference>
<accession>A0A8E2BEK5</accession>
<dbReference type="EC" id="5.2.1.1" evidence="1"/>